<dbReference type="EMBL" id="UYRV01015706">
    <property type="protein sequence ID" value="VDK61290.1"/>
    <property type="molecule type" value="Genomic_DNA"/>
</dbReference>
<keyword evidence="2" id="KW-1185">Reference proteome</keyword>
<evidence type="ECO:0000313" key="2">
    <source>
        <dbReference type="Proteomes" id="UP000271889"/>
    </source>
</evidence>
<sequence length="145" mass="16459">MGLRKLFYDVEFTKCLRLSTLRARCPVSQEMTLTQAQYALLHEVKLAVTRNAGLADILMDYHGRVSMFGSPESIVAARLEVKRLFNENGLGPFEFLEPNPSFDTNNNRVPSVDDECPSLAQDNEDWVSLALRWTVMDSAIINYEI</sequence>
<evidence type="ECO:0000313" key="1">
    <source>
        <dbReference type="EMBL" id="VDK61290.1"/>
    </source>
</evidence>
<dbReference type="Proteomes" id="UP000271889">
    <property type="component" value="Unassembled WGS sequence"/>
</dbReference>
<gene>
    <name evidence="1" type="ORF">CGOC_LOCUS5262</name>
</gene>
<name>A0A3P6S1H2_CYLGO</name>
<organism evidence="1 2">
    <name type="scientific">Cylicostephanus goldi</name>
    <name type="common">Nematode worm</name>
    <dbReference type="NCBI Taxonomy" id="71465"/>
    <lineage>
        <taxon>Eukaryota</taxon>
        <taxon>Metazoa</taxon>
        <taxon>Ecdysozoa</taxon>
        <taxon>Nematoda</taxon>
        <taxon>Chromadorea</taxon>
        <taxon>Rhabditida</taxon>
        <taxon>Rhabditina</taxon>
        <taxon>Rhabditomorpha</taxon>
        <taxon>Strongyloidea</taxon>
        <taxon>Strongylidae</taxon>
        <taxon>Cylicostephanus</taxon>
    </lineage>
</organism>
<proteinExistence type="predicted"/>
<protein>
    <submittedName>
        <fullName evidence="1">Uncharacterized protein</fullName>
    </submittedName>
</protein>
<dbReference type="OrthoDB" id="5838967at2759"/>
<accession>A0A3P6S1H2</accession>
<reference evidence="1 2" key="1">
    <citation type="submission" date="2018-11" db="EMBL/GenBank/DDBJ databases">
        <authorList>
            <consortium name="Pathogen Informatics"/>
        </authorList>
    </citation>
    <scope>NUCLEOTIDE SEQUENCE [LARGE SCALE GENOMIC DNA]</scope>
</reference>
<dbReference type="AlphaFoldDB" id="A0A3P6S1H2"/>